<keyword evidence="2 4" id="KW-0238">DNA-binding</keyword>
<feature type="domain" description="HTH tetR-type" evidence="5">
    <location>
        <begin position="6"/>
        <end position="66"/>
    </location>
</feature>
<dbReference type="Proteomes" id="UP000289794">
    <property type="component" value="Chromosome"/>
</dbReference>
<dbReference type="KEGG" id="bpro:PMF13cell1_03009"/>
<dbReference type="RefSeq" id="WP_029469654.1">
    <property type="nucleotide sequence ID" value="NZ_CP035945.1"/>
</dbReference>
<dbReference type="Pfam" id="PF17922">
    <property type="entry name" value="TetR_C_17"/>
    <property type="match status" value="1"/>
</dbReference>
<evidence type="ECO:0000259" key="5">
    <source>
        <dbReference type="PROSITE" id="PS50977"/>
    </source>
</evidence>
<keyword evidence="3" id="KW-0804">Transcription</keyword>
<reference evidence="6 7" key="1">
    <citation type="submission" date="2019-01" db="EMBL/GenBank/DDBJ databases">
        <title>PMF-metabolizing Aryl O-demethylase.</title>
        <authorList>
            <person name="Kim M."/>
        </authorList>
    </citation>
    <scope>NUCLEOTIDE SEQUENCE [LARGE SCALE GENOMIC DNA]</scope>
    <source>
        <strain evidence="6 7">PMF1</strain>
    </source>
</reference>
<organism evidence="6 7">
    <name type="scientific">Blautia producta</name>
    <dbReference type="NCBI Taxonomy" id="33035"/>
    <lineage>
        <taxon>Bacteria</taxon>
        <taxon>Bacillati</taxon>
        <taxon>Bacillota</taxon>
        <taxon>Clostridia</taxon>
        <taxon>Lachnospirales</taxon>
        <taxon>Lachnospiraceae</taxon>
        <taxon>Blautia</taxon>
    </lineage>
</organism>
<protein>
    <submittedName>
        <fullName evidence="6">Putative HTH-type transcriptional regulator YfiR</fullName>
    </submittedName>
</protein>
<evidence type="ECO:0000313" key="6">
    <source>
        <dbReference type="EMBL" id="QBE97450.1"/>
    </source>
</evidence>
<proteinExistence type="predicted"/>
<dbReference type="AlphaFoldDB" id="A0A4P6M1G9"/>
<dbReference type="InterPro" id="IPR009057">
    <property type="entry name" value="Homeodomain-like_sf"/>
</dbReference>
<dbReference type="InterPro" id="IPR036271">
    <property type="entry name" value="Tet_transcr_reg_TetR-rel_C_sf"/>
</dbReference>
<dbReference type="Pfam" id="PF00440">
    <property type="entry name" value="TetR_N"/>
    <property type="match status" value="1"/>
</dbReference>
<evidence type="ECO:0000256" key="4">
    <source>
        <dbReference type="PROSITE-ProRule" id="PRU00335"/>
    </source>
</evidence>
<feature type="DNA-binding region" description="H-T-H motif" evidence="4">
    <location>
        <begin position="29"/>
        <end position="48"/>
    </location>
</feature>
<evidence type="ECO:0000256" key="3">
    <source>
        <dbReference type="ARBA" id="ARBA00023163"/>
    </source>
</evidence>
<name>A0A4P6M1G9_9FIRM</name>
<evidence type="ECO:0000313" key="7">
    <source>
        <dbReference type="Proteomes" id="UP000289794"/>
    </source>
</evidence>
<dbReference type="InterPro" id="IPR041612">
    <property type="entry name" value="YfiR_C"/>
</dbReference>
<dbReference type="Gene3D" id="1.10.357.10">
    <property type="entry name" value="Tetracycline Repressor, domain 2"/>
    <property type="match status" value="1"/>
</dbReference>
<dbReference type="PANTHER" id="PTHR47506:SF1">
    <property type="entry name" value="HTH-TYPE TRANSCRIPTIONAL REGULATOR YJDC"/>
    <property type="match status" value="1"/>
</dbReference>
<evidence type="ECO:0000256" key="1">
    <source>
        <dbReference type="ARBA" id="ARBA00023015"/>
    </source>
</evidence>
<accession>A0A4P6M1G9</accession>
<dbReference type="PRINTS" id="PR00455">
    <property type="entry name" value="HTHTETR"/>
</dbReference>
<dbReference type="GO" id="GO:0003677">
    <property type="term" value="F:DNA binding"/>
    <property type="evidence" value="ECO:0007669"/>
    <property type="project" value="UniProtKB-UniRule"/>
</dbReference>
<dbReference type="EMBL" id="CP035945">
    <property type="protein sequence ID" value="QBE97450.1"/>
    <property type="molecule type" value="Genomic_DNA"/>
</dbReference>
<dbReference type="SUPFAM" id="SSF46689">
    <property type="entry name" value="Homeodomain-like"/>
    <property type="match status" value="1"/>
</dbReference>
<evidence type="ECO:0000256" key="2">
    <source>
        <dbReference type="ARBA" id="ARBA00023125"/>
    </source>
</evidence>
<dbReference type="PROSITE" id="PS50977">
    <property type="entry name" value="HTH_TETR_2"/>
    <property type="match status" value="1"/>
</dbReference>
<sequence length="197" mass="22813">MGTKGEKTKRFICENAFQLFAEKGFKDVTMKDICEKTGLSRGGLYRHYENTGQIFLEIIRVLMADQQNEFEEKIKKNTPARQILCQVLDRYEGEMIDSQHSLSIAIYEFFSSPSISKSSNSIQQQYEASKEMWTALIQYGIQTGEFCPVDPEAVYDLIVFSYQGVRMYSRLMEIDDAIPKRITSQIKSLLLIERKEK</sequence>
<keyword evidence="1" id="KW-0805">Transcription regulation</keyword>
<gene>
    <name evidence="6" type="primary">yfiR_1</name>
    <name evidence="6" type="ORF">PMF13cell1_03009</name>
</gene>
<dbReference type="PANTHER" id="PTHR47506">
    <property type="entry name" value="TRANSCRIPTIONAL REGULATORY PROTEIN"/>
    <property type="match status" value="1"/>
</dbReference>
<dbReference type="Gene3D" id="1.10.10.60">
    <property type="entry name" value="Homeodomain-like"/>
    <property type="match status" value="1"/>
</dbReference>
<dbReference type="SUPFAM" id="SSF48498">
    <property type="entry name" value="Tetracyclin repressor-like, C-terminal domain"/>
    <property type="match status" value="1"/>
</dbReference>
<dbReference type="InterPro" id="IPR001647">
    <property type="entry name" value="HTH_TetR"/>
</dbReference>